<proteinExistence type="predicted"/>
<dbReference type="Proteomes" id="UP000003803">
    <property type="component" value="Unassembled WGS sequence"/>
</dbReference>
<dbReference type="HOGENOM" id="CLU_2491009_0_0_9"/>
<comment type="caution">
    <text evidence="1">The sequence shown here is derived from an EMBL/GenBank/DDBJ whole genome shotgun (WGS) entry which is preliminary data.</text>
</comment>
<evidence type="ECO:0000313" key="2">
    <source>
        <dbReference type="Proteomes" id="UP000003803"/>
    </source>
</evidence>
<sequence length="86" mass="9323">MFIQLPLHSGDAAPVDIVPRKPDSIDWLRWRASAGCVYFLMLWRCVDGISPVGTLDQSCAASPTSKIGHQGGSGLRTRIALAMKVK</sequence>
<name>B0P6E7_9FIRM</name>
<dbReference type="AlphaFoldDB" id="B0P6E7"/>
<reference evidence="1" key="1">
    <citation type="submission" date="2007-11" db="EMBL/GenBank/DDBJ databases">
        <authorList>
            <person name="Fulton L."/>
            <person name="Clifton S."/>
            <person name="Fulton B."/>
            <person name="Xu J."/>
            <person name="Minx P."/>
            <person name="Pepin K.H."/>
            <person name="Johnson M."/>
            <person name="Thiruvilangam P."/>
            <person name="Bhonagiri V."/>
            <person name="Nash W.E."/>
            <person name="Mardis E.R."/>
            <person name="Wilson R.K."/>
        </authorList>
    </citation>
    <scope>NUCLEOTIDE SEQUENCE [LARGE SCALE GENOMIC DNA]</scope>
    <source>
        <strain evidence="1">DSM 17241</strain>
    </source>
</reference>
<evidence type="ECO:0000313" key="1">
    <source>
        <dbReference type="EMBL" id="EDS12771.1"/>
    </source>
</evidence>
<organism evidence="1 2">
    <name type="scientific">Anaerotruncus colihominis DSM 17241</name>
    <dbReference type="NCBI Taxonomy" id="445972"/>
    <lineage>
        <taxon>Bacteria</taxon>
        <taxon>Bacillati</taxon>
        <taxon>Bacillota</taxon>
        <taxon>Clostridia</taxon>
        <taxon>Eubacteriales</taxon>
        <taxon>Oscillospiraceae</taxon>
        <taxon>Anaerotruncus</taxon>
    </lineage>
</organism>
<gene>
    <name evidence="1" type="ORF">ANACOL_00322</name>
</gene>
<dbReference type="EMBL" id="ABGD02000005">
    <property type="protein sequence ID" value="EDS12771.1"/>
    <property type="molecule type" value="Genomic_DNA"/>
</dbReference>
<keyword evidence="2" id="KW-1185">Reference proteome</keyword>
<protein>
    <submittedName>
        <fullName evidence="1">Uncharacterized protein</fullName>
    </submittedName>
</protein>
<accession>B0P6E7</accession>
<reference evidence="1" key="2">
    <citation type="submission" date="2013-09" db="EMBL/GenBank/DDBJ databases">
        <title>Draft genome sequence of Anaerotruncus colihominis(DSM 17241).</title>
        <authorList>
            <person name="Sudarsanam P."/>
            <person name="Ley R."/>
            <person name="Guruge J."/>
            <person name="Turnbaugh P.J."/>
            <person name="Mahowald M."/>
            <person name="Liep D."/>
            <person name="Gordon J."/>
        </authorList>
    </citation>
    <scope>NUCLEOTIDE SEQUENCE</scope>
    <source>
        <strain evidence="1">DSM 17241</strain>
    </source>
</reference>